<keyword evidence="4" id="KW-1185">Reference proteome</keyword>
<dbReference type="PaxDb" id="3880-AET03545"/>
<evidence type="ECO:0000256" key="1">
    <source>
        <dbReference type="SAM" id="SignalP"/>
    </source>
</evidence>
<evidence type="ECO:0000313" key="4">
    <source>
        <dbReference type="Proteomes" id="UP000002051"/>
    </source>
</evidence>
<evidence type="ECO:0000313" key="2">
    <source>
        <dbReference type="EMBL" id="AET03545.1"/>
    </source>
</evidence>
<dbReference type="HOGENOM" id="CLU_2336893_0_0_1"/>
<dbReference type="Proteomes" id="UP000002051">
    <property type="component" value="Chromosome 8"/>
</dbReference>
<dbReference type="AlphaFoldDB" id="G7L8L1"/>
<name>G7L8L1_MEDTR</name>
<reference evidence="2 4" key="1">
    <citation type="journal article" date="2011" name="Nature">
        <title>The Medicago genome provides insight into the evolution of rhizobial symbioses.</title>
        <authorList>
            <person name="Young N.D."/>
            <person name="Debelle F."/>
            <person name="Oldroyd G.E."/>
            <person name="Geurts R."/>
            <person name="Cannon S.B."/>
            <person name="Udvardi M.K."/>
            <person name="Benedito V.A."/>
            <person name="Mayer K.F."/>
            <person name="Gouzy J."/>
            <person name="Schoof H."/>
            <person name="Van de Peer Y."/>
            <person name="Proost S."/>
            <person name="Cook D.R."/>
            <person name="Meyers B.C."/>
            <person name="Spannagl M."/>
            <person name="Cheung F."/>
            <person name="De Mita S."/>
            <person name="Krishnakumar V."/>
            <person name="Gundlach H."/>
            <person name="Zhou S."/>
            <person name="Mudge J."/>
            <person name="Bharti A.K."/>
            <person name="Murray J.D."/>
            <person name="Naoumkina M.A."/>
            <person name="Rosen B."/>
            <person name="Silverstein K.A."/>
            <person name="Tang H."/>
            <person name="Rombauts S."/>
            <person name="Zhao P.X."/>
            <person name="Zhou P."/>
            <person name="Barbe V."/>
            <person name="Bardou P."/>
            <person name="Bechner M."/>
            <person name="Bellec A."/>
            <person name="Berger A."/>
            <person name="Berges H."/>
            <person name="Bidwell S."/>
            <person name="Bisseling T."/>
            <person name="Choisne N."/>
            <person name="Couloux A."/>
            <person name="Denny R."/>
            <person name="Deshpande S."/>
            <person name="Dai X."/>
            <person name="Doyle J.J."/>
            <person name="Dudez A.M."/>
            <person name="Farmer A.D."/>
            <person name="Fouteau S."/>
            <person name="Franken C."/>
            <person name="Gibelin C."/>
            <person name="Gish J."/>
            <person name="Goldstein S."/>
            <person name="Gonzalez A.J."/>
            <person name="Green P.J."/>
            <person name="Hallab A."/>
            <person name="Hartog M."/>
            <person name="Hua A."/>
            <person name="Humphray S.J."/>
            <person name="Jeong D.H."/>
            <person name="Jing Y."/>
            <person name="Jocker A."/>
            <person name="Kenton S.M."/>
            <person name="Kim D.J."/>
            <person name="Klee K."/>
            <person name="Lai H."/>
            <person name="Lang C."/>
            <person name="Lin S."/>
            <person name="Macmil S.L."/>
            <person name="Magdelenat G."/>
            <person name="Matthews L."/>
            <person name="McCorrison J."/>
            <person name="Monaghan E.L."/>
            <person name="Mun J.H."/>
            <person name="Najar F.Z."/>
            <person name="Nicholson C."/>
            <person name="Noirot C."/>
            <person name="O'Bleness M."/>
            <person name="Paule C.R."/>
            <person name="Poulain J."/>
            <person name="Prion F."/>
            <person name="Qin B."/>
            <person name="Qu C."/>
            <person name="Retzel E.F."/>
            <person name="Riddle C."/>
            <person name="Sallet E."/>
            <person name="Samain S."/>
            <person name="Samson N."/>
            <person name="Sanders I."/>
            <person name="Saurat O."/>
            <person name="Scarpelli C."/>
            <person name="Schiex T."/>
            <person name="Segurens B."/>
            <person name="Severin A.J."/>
            <person name="Sherrier D.J."/>
            <person name="Shi R."/>
            <person name="Sims S."/>
            <person name="Singer S.R."/>
            <person name="Sinharoy S."/>
            <person name="Sterck L."/>
            <person name="Viollet A."/>
            <person name="Wang B.B."/>
            <person name="Wang K."/>
            <person name="Wang M."/>
            <person name="Wang X."/>
            <person name="Warfsmann J."/>
            <person name="Weissenbach J."/>
            <person name="White D.D."/>
            <person name="White J.D."/>
            <person name="Wiley G.B."/>
            <person name="Wincker P."/>
            <person name="Xing Y."/>
            <person name="Yang L."/>
            <person name="Yao Z."/>
            <person name="Ying F."/>
            <person name="Zhai J."/>
            <person name="Zhou L."/>
            <person name="Zuber A."/>
            <person name="Denarie J."/>
            <person name="Dixon R.A."/>
            <person name="May G.D."/>
            <person name="Schwartz D.C."/>
            <person name="Rogers J."/>
            <person name="Quetier F."/>
            <person name="Town C.D."/>
            <person name="Roe B.A."/>
        </authorList>
    </citation>
    <scope>NUCLEOTIDE SEQUENCE [LARGE SCALE GENOMIC DNA]</scope>
    <source>
        <strain evidence="2">A17</strain>
        <strain evidence="3 4">cv. Jemalong A17</strain>
    </source>
</reference>
<evidence type="ECO:0000313" key="3">
    <source>
        <dbReference type="EnsemblPlants" id="AET03545"/>
    </source>
</evidence>
<dbReference type="EnsemblPlants" id="AET03545">
    <property type="protein sequence ID" value="AET03545"/>
    <property type="gene ID" value="MTR_8g072770"/>
</dbReference>
<feature type="signal peptide" evidence="1">
    <location>
        <begin position="1"/>
        <end position="26"/>
    </location>
</feature>
<keyword evidence="1" id="KW-0732">Signal</keyword>
<gene>
    <name evidence="2" type="ordered locus">MTR_8g072770</name>
</gene>
<dbReference type="EMBL" id="CM001224">
    <property type="protein sequence ID" value="AET03545.1"/>
    <property type="molecule type" value="Genomic_DNA"/>
</dbReference>
<sequence length="98" mass="11367">MYRRMPAQSVCLCLCVCSVVFADACAYEHACVLRIKFLVHFIHFNLTQYNTTTLNNAIQHNNSLGHLSPEQRNTTQTSHRYSFFFLLLFIDFKYGGPK</sequence>
<organism evidence="2 4">
    <name type="scientific">Medicago truncatula</name>
    <name type="common">Barrel medic</name>
    <name type="synonym">Medicago tribuloides</name>
    <dbReference type="NCBI Taxonomy" id="3880"/>
    <lineage>
        <taxon>Eukaryota</taxon>
        <taxon>Viridiplantae</taxon>
        <taxon>Streptophyta</taxon>
        <taxon>Embryophyta</taxon>
        <taxon>Tracheophyta</taxon>
        <taxon>Spermatophyta</taxon>
        <taxon>Magnoliopsida</taxon>
        <taxon>eudicotyledons</taxon>
        <taxon>Gunneridae</taxon>
        <taxon>Pentapetalae</taxon>
        <taxon>rosids</taxon>
        <taxon>fabids</taxon>
        <taxon>Fabales</taxon>
        <taxon>Fabaceae</taxon>
        <taxon>Papilionoideae</taxon>
        <taxon>50 kb inversion clade</taxon>
        <taxon>NPAAA clade</taxon>
        <taxon>Hologalegina</taxon>
        <taxon>IRL clade</taxon>
        <taxon>Trifolieae</taxon>
        <taxon>Medicago</taxon>
    </lineage>
</organism>
<accession>G7L8L1</accession>
<proteinExistence type="predicted"/>
<protein>
    <recommendedName>
        <fullName evidence="5">Transmembrane protein</fullName>
    </recommendedName>
</protein>
<reference evidence="3" key="3">
    <citation type="submission" date="2015-04" db="UniProtKB">
        <authorList>
            <consortium name="EnsemblPlants"/>
        </authorList>
    </citation>
    <scope>IDENTIFICATION</scope>
    <source>
        <strain evidence="3">cv. Jemalong A17</strain>
    </source>
</reference>
<feature type="chain" id="PRO_5014574118" description="Transmembrane protein" evidence="1">
    <location>
        <begin position="27"/>
        <end position="98"/>
    </location>
</feature>
<evidence type="ECO:0008006" key="5">
    <source>
        <dbReference type="Google" id="ProtNLM"/>
    </source>
</evidence>
<reference evidence="2 4" key="2">
    <citation type="journal article" date="2014" name="BMC Genomics">
        <title>An improved genome release (version Mt4.0) for the model legume Medicago truncatula.</title>
        <authorList>
            <person name="Tang H."/>
            <person name="Krishnakumar V."/>
            <person name="Bidwell S."/>
            <person name="Rosen B."/>
            <person name="Chan A."/>
            <person name="Zhou S."/>
            <person name="Gentzbittel L."/>
            <person name="Childs K.L."/>
            <person name="Yandell M."/>
            <person name="Gundlach H."/>
            <person name="Mayer K.F."/>
            <person name="Schwartz D.C."/>
            <person name="Town C.D."/>
        </authorList>
    </citation>
    <scope>GENOME REANNOTATION</scope>
    <source>
        <strain evidence="3 4">cv. Jemalong A17</strain>
    </source>
</reference>